<dbReference type="PANTHER" id="PTHR34047">
    <property type="entry name" value="NUCLEAR INTRON MATURASE 1, MITOCHONDRIAL-RELATED"/>
    <property type="match status" value="1"/>
</dbReference>
<keyword evidence="5" id="KW-0460">Magnesium</keyword>
<evidence type="ECO:0000256" key="5">
    <source>
        <dbReference type="ARBA" id="ARBA00022842"/>
    </source>
</evidence>
<dbReference type="GO" id="GO:0003964">
    <property type="term" value="F:RNA-directed DNA polymerase activity"/>
    <property type="evidence" value="ECO:0007669"/>
    <property type="project" value="UniProtKB-KW"/>
</dbReference>
<name>A0A263D9U9_9PSEU</name>
<dbReference type="OrthoDB" id="1550386at2"/>
<organism evidence="9 10">
    <name type="scientific">Amycolatopsis antarctica</name>
    <dbReference type="NCBI Taxonomy" id="1854586"/>
    <lineage>
        <taxon>Bacteria</taxon>
        <taxon>Bacillati</taxon>
        <taxon>Actinomycetota</taxon>
        <taxon>Actinomycetes</taxon>
        <taxon>Pseudonocardiales</taxon>
        <taxon>Pseudonocardiaceae</taxon>
        <taxon>Amycolatopsis</taxon>
    </lineage>
</organism>
<evidence type="ECO:0000313" key="9">
    <source>
        <dbReference type="EMBL" id="OZM75294.1"/>
    </source>
</evidence>
<dbReference type="Pfam" id="PF00078">
    <property type="entry name" value="RVT_1"/>
    <property type="match status" value="1"/>
</dbReference>
<dbReference type="InParanoid" id="A0A263D9U9"/>
<proteinExistence type="predicted"/>
<dbReference type="AlphaFoldDB" id="A0A263D9U9"/>
<evidence type="ECO:0000313" key="10">
    <source>
        <dbReference type="Proteomes" id="UP000242444"/>
    </source>
</evidence>
<dbReference type="InterPro" id="IPR000477">
    <property type="entry name" value="RT_dom"/>
</dbReference>
<comment type="caution">
    <text evidence="9">The sequence shown here is derived from an EMBL/GenBank/DDBJ whole genome shotgun (WGS) entry which is preliminary data.</text>
</comment>
<dbReference type="PRINTS" id="PR00866">
    <property type="entry name" value="RNADNAPOLMS"/>
</dbReference>
<feature type="domain" description="Reverse transcriptase" evidence="8">
    <location>
        <begin position="85"/>
        <end position="324"/>
    </location>
</feature>
<dbReference type="PROSITE" id="PS50878">
    <property type="entry name" value="RT_POL"/>
    <property type="match status" value="1"/>
</dbReference>
<dbReference type="EMBL" id="NKYE01000001">
    <property type="protein sequence ID" value="OZM75294.1"/>
    <property type="molecule type" value="Genomic_DNA"/>
</dbReference>
<dbReference type="Proteomes" id="UP000242444">
    <property type="component" value="Unassembled WGS sequence"/>
</dbReference>
<dbReference type="PANTHER" id="PTHR34047:SF7">
    <property type="entry name" value="RNA-DIRECTED DNA POLYMERASE"/>
    <property type="match status" value="1"/>
</dbReference>
<dbReference type="InterPro" id="IPR051083">
    <property type="entry name" value="GrpII_Intron_Splice-Mob/Def"/>
</dbReference>
<keyword evidence="2" id="KW-0808">Transferase</keyword>
<comment type="catalytic activity">
    <reaction evidence="7">
        <text>DNA(n) + a 2'-deoxyribonucleoside 5'-triphosphate = DNA(n+1) + diphosphate</text>
        <dbReference type="Rhea" id="RHEA:22508"/>
        <dbReference type="Rhea" id="RHEA-COMP:17339"/>
        <dbReference type="Rhea" id="RHEA-COMP:17340"/>
        <dbReference type="ChEBI" id="CHEBI:33019"/>
        <dbReference type="ChEBI" id="CHEBI:61560"/>
        <dbReference type="ChEBI" id="CHEBI:173112"/>
        <dbReference type="EC" id="2.7.7.49"/>
    </reaction>
</comment>
<sequence length="403" mass="43776">MVELNPSPPFGGERHLARLIADLPPLPAPAPVAPFRITGGTAEPQAGLSVAAREWRWDVPRWNTVGECAEALDLTVGELDWFADRGTWNRRAACPLRHYRYRWIPTSSGGVRLLEQPKPRLAELQRRITRHVLSRLPVHEAAHGFRPGRSAFTCAAPHAGSARLVRFDLEGFFAAVAPGRIRSLLGRAGYPRAVAGALAGVLTTAAPVDVLSAAPRASDDAVRHRLLRGLAAAHLPQGAPSSPAVANAVTAGLDVRLEALARALDARYTRYADDLAFSGDSTLPLHRLLPGVRRIVMDEGFLLRKGKTSVTFAHQRQRVAGLVVNSAPAVPREEYDALRALLHNCLRTGPAAQNVHGHHDFRAHVLGRISWVGATHPGRAGRLRTVFDRISWHETDVTGSRHG</sequence>
<evidence type="ECO:0000259" key="8">
    <source>
        <dbReference type="PROSITE" id="PS50878"/>
    </source>
</evidence>
<reference evidence="9 10" key="1">
    <citation type="submission" date="2017-07" db="EMBL/GenBank/DDBJ databases">
        <title>Amycolatopsis antarcticus sp. nov., isolated from the surface of an Antarcticus brown macroalga.</title>
        <authorList>
            <person name="Wang J."/>
            <person name="Leiva S."/>
            <person name="Huang J."/>
            <person name="Huang Y."/>
        </authorList>
    </citation>
    <scope>NUCLEOTIDE SEQUENCE [LARGE SCALE GENOMIC DNA]</scope>
    <source>
        <strain evidence="9 10">AU-G6</strain>
    </source>
</reference>
<gene>
    <name evidence="9" type="ORF">CFN78_01860</name>
</gene>
<keyword evidence="6 9" id="KW-0695">RNA-directed DNA polymerase</keyword>
<keyword evidence="4" id="KW-0479">Metal-binding</keyword>
<dbReference type="CDD" id="cd03487">
    <property type="entry name" value="RT_Bac_retron_II"/>
    <property type="match status" value="1"/>
</dbReference>
<evidence type="ECO:0000256" key="2">
    <source>
        <dbReference type="ARBA" id="ARBA00022679"/>
    </source>
</evidence>
<evidence type="ECO:0000256" key="4">
    <source>
        <dbReference type="ARBA" id="ARBA00022723"/>
    </source>
</evidence>
<evidence type="ECO:0000256" key="6">
    <source>
        <dbReference type="ARBA" id="ARBA00022918"/>
    </source>
</evidence>
<accession>A0A263D9U9</accession>
<keyword evidence="3" id="KW-0548">Nucleotidyltransferase</keyword>
<evidence type="ECO:0000256" key="7">
    <source>
        <dbReference type="ARBA" id="ARBA00048173"/>
    </source>
</evidence>
<dbReference type="GO" id="GO:0046872">
    <property type="term" value="F:metal ion binding"/>
    <property type="evidence" value="ECO:0007669"/>
    <property type="project" value="UniProtKB-KW"/>
</dbReference>
<evidence type="ECO:0000256" key="1">
    <source>
        <dbReference type="ARBA" id="ARBA00012493"/>
    </source>
</evidence>
<dbReference type="GO" id="GO:0003723">
    <property type="term" value="F:RNA binding"/>
    <property type="evidence" value="ECO:0007669"/>
    <property type="project" value="InterPro"/>
</dbReference>
<dbReference type="InterPro" id="IPR000123">
    <property type="entry name" value="Reverse_transcriptase_msDNA"/>
</dbReference>
<evidence type="ECO:0000256" key="3">
    <source>
        <dbReference type="ARBA" id="ARBA00022695"/>
    </source>
</evidence>
<protein>
    <recommendedName>
        <fullName evidence="1">RNA-directed DNA polymerase</fullName>
        <ecNumber evidence="1">2.7.7.49</ecNumber>
    </recommendedName>
</protein>
<keyword evidence="10" id="KW-1185">Reference proteome</keyword>
<dbReference type="EC" id="2.7.7.49" evidence="1"/>